<keyword evidence="4" id="KW-1185">Reference proteome</keyword>
<evidence type="ECO:0000256" key="1">
    <source>
        <dbReference type="SAM" id="Coils"/>
    </source>
</evidence>
<gene>
    <name evidence="3" type="ORF">B7P43_G12736</name>
</gene>
<feature type="compositionally biased region" description="Gly residues" evidence="2">
    <location>
        <begin position="42"/>
        <end position="52"/>
    </location>
</feature>
<accession>A0A2J7PZ02</accession>
<reference evidence="3 4" key="1">
    <citation type="submission" date="2017-12" db="EMBL/GenBank/DDBJ databases">
        <title>Hemimetabolous genomes reveal molecular basis of termite eusociality.</title>
        <authorList>
            <person name="Harrison M.C."/>
            <person name="Jongepier E."/>
            <person name="Robertson H.M."/>
            <person name="Arning N."/>
            <person name="Bitard-Feildel T."/>
            <person name="Chao H."/>
            <person name="Childers C.P."/>
            <person name="Dinh H."/>
            <person name="Doddapaneni H."/>
            <person name="Dugan S."/>
            <person name="Gowin J."/>
            <person name="Greiner C."/>
            <person name="Han Y."/>
            <person name="Hu H."/>
            <person name="Hughes D.S.T."/>
            <person name="Huylmans A.-K."/>
            <person name="Kemena C."/>
            <person name="Kremer L.P.M."/>
            <person name="Lee S.L."/>
            <person name="Lopez-Ezquerra A."/>
            <person name="Mallet L."/>
            <person name="Monroy-Kuhn J.M."/>
            <person name="Moser A."/>
            <person name="Murali S.C."/>
            <person name="Muzny D.M."/>
            <person name="Otani S."/>
            <person name="Piulachs M.-D."/>
            <person name="Poelchau M."/>
            <person name="Qu J."/>
            <person name="Schaub F."/>
            <person name="Wada-Katsumata A."/>
            <person name="Worley K.C."/>
            <person name="Xie Q."/>
            <person name="Ylla G."/>
            <person name="Poulsen M."/>
            <person name="Gibbs R.A."/>
            <person name="Schal C."/>
            <person name="Richards S."/>
            <person name="Belles X."/>
            <person name="Korb J."/>
            <person name="Bornberg-Bauer E."/>
        </authorList>
    </citation>
    <scope>NUCLEOTIDE SEQUENCE [LARGE SCALE GENOMIC DNA]</scope>
    <source>
        <tissue evidence="3">Whole body</tissue>
    </source>
</reference>
<protein>
    <submittedName>
        <fullName evidence="3">Uncharacterized protein</fullName>
    </submittedName>
</protein>
<evidence type="ECO:0000313" key="3">
    <source>
        <dbReference type="EMBL" id="PNF21540.1"/>
    </source>
</evidence>
<dbReference type="AlphaFoldDB" id="A0A2J7PZ02"/>
<evidence type="ECO:0000313" key="4">
    <source>
        <dbReference type="Proteomes" id="UP000235965"/>
    </source>
</evidence>
<dbReference type="InParanoid" id="A0A2J7PZ02"/>
<feature type="region of interest" description="Disordered" evidence="2">
    <location>
        <begin position="1"/>
        <end position="25"/>
    </location>
</feature>
<dbReference type="OrthoDB" id="6247875at2759"/>
<feature type="compositionally biased region" description="Low complexity" evidence="2">
    <location>
        <begin position="80"/>
        <end position="98"/>
    </location>
</feature>
<comment type="caution">
    <text evidence="3">The sequence shown here is derived from an EMBL/GenBank/DDBJ whole genome shotgun (WGS) entry which is preliminary data.</text>
</comment>
<keyword evidence="1" id="KW-0175">Coiled coil</keyword>
<organism evidence="3 4">
    <name type="scientific">Cryptotermes secundus</name>
    <dbReference type="NCBI Taxonomy" id="105785"/>
    <lineage>
        <taxon>Eukaryota</taxon>
        <taxon>Metazoa</taxon>
        <taxon>Ecdysozoa</taxon>
        <taxon>Arthropoda</taxon>
        <taxon>Hexapoda</taxon>
        <taxon>Insecta</taxon>
        <taxon>Pterygota</taxon>
        <taxon>Neoptera</taxon>
        <taxon>Polyneoptera</taxon>
        <taxon>Dictyoptera</taxon>
        <taxon>Blattodea</taxon>
        <taxon>Blattoidea</taxon>
        <taxon>Termitoidae</taxon>
        <taxon>Kalotermitidae</taxon>
        <taxon>Cryptotermitinae</taxon>
        <taxon>Cryptotermes</taxon>
    </lineage>
</organism>
<evidence type="ECO:0000256" key="2">
    <source>
        <dbReference type="SAM" id="MobiDB-lite"/>
    </source>
</evidence>
<sequence>MSSKRKSPPTKFQESGGLVTSEDNSTTILPATVSVSNALSSAGGGGSDGGGLTDMDESSSNNLSDAGDEDRTPVSQGGNAASLYKLSDSSSSSPASGSELEDCPAETLEPSPPNKKQRLLCPTQQHHMEYHNNSKSNLVPPPSSLLPALSAIHLQQEHNPYQEPVDSGNSRRRSPSDCSSPTLDIMMKSGGVSNHNNNNNNSTTHNNNSTSGSHPVKRTMDDVLKRLTSKMHISNVRDEKRPTPASTPTGKSLGAGEQQSEATPSEAGVNSTVMDGAAVLHQALAGETFLEKERRLSEMIRQLQMLREQLLSQQELQTKVGTAAAYEYLELYFHSPIRRRGKIFSLRQRQICVLCWGARGSVVGSDKMQQA</sequence>
<feature type="coiled-coil region" evidence="1">
    <location>
        <begin position="289"/>
        <end position="316"/>
    </location>
</feature>
<name>A0A2J7PZ02_9NEOP</name>
<feature type="region of interest" description="Disordered" evidence="2">
    <location>
        <begin position="160"/>
        <end position="217"/>
    </location>
</feature>
<feature type="compositionally biased region" description="Polar residues" evidence="2">
    <location>
        <begin position="257"/>
        <end position="268"/>
    </location>
</feature>
<proteinExistence type="predicted"/>
<feature type="region of interest" description="Disordered" evidence="2">
    <location>
        <begin position="37"/>
        <end position="118"/>
    </location>
</feature>
<dbReference type="EMBL" id="NEVH01020341">
    <property type="protein sequence ID" value="PNF21540.1"/>
    <property type="molecule type" value="Genomic_DNA"/>
</dbReference>
<feature type="region of interest" description="Disordered" evidence="2">
    <location>
        <begin position="231"/>
        <end position="268"/>
    </location>
</feature>
<feature type="compositionally biased region" description="Low complexity" evidence="2">
    <location>
        <begin position="189"/>
        <end position="214"/>
    </location>
</feature>
<dbReference type="Proteomes" id="UP000235965">
    <property type="component" value="Unassembled WGS sequence"/>
</dbReference>